<evidence type="ECO:0000256" key="2">
    <source>
        <dbReference type="ARBA" id="ARBA00022448"/>
    </source>
</evidence>
<dbReference type="RefSeq" id="WP_176065580.1">
    <property type="nucleotide sequence ID" value="NZ_JABWMJ010000001.1"/>
</dbReference>
<dbReference type="AlphaFoldDB" id="A0A7Y6NJW8"/>
<comment type="subcellular location">
    <subcellularLocation>
        <location evidence="1 9">Cell inner membrane</location>
        <topology evidence="1 9">Multi-pass membrane protein</topology>
    </subcellularLocation>
</comment>
<evidence type="ECO:0000256" key="9">
    <source>
        <dbReference type="RuleBase" id="RU369079"/>
    </source>
</evidence>
<feature type="transmembrane region" description="Helical" evidence="9">
    <location>
        <begin position="12"/>
        <end position="31"/>
    </location>
</feature>
<evidence type="ECO:0000256" key="8">
    <source>
        <dbReference type="ARBA" id="ARBA00038436"/>
    </source>
</evidence>
<comment type="subunit">
    <text evidence="9">The complex comprises the extracytoplasmic solute receptor protein and the two transmembrane proteins.</text>
</comment>
<dbReference type="GO" id="GO:0005886">
    <property type="term" value="C:plasma membrane"/>
    <property type="evidence" value="ECO:0007669"/>
    <property type="project" value="UniProtKB-SubCell"/>
</dbReference>
<feature type="transmembrane region" description="Helical" evidence="9">
    <location>
        <begin position="88"/>
        <end position="106"/>
    </location>
</feature>
<dbReference type="EMBL" id="JABWMJ010000001">
    <property type="protein sequence ID" value="NUZ04546.1"/>
    <property type="molecule type" value="Genomic_DNA"/>
</dbReference>
<evidence type="ECO:0000313" key="11">
    <source>
        <dbReference type="EMBL" id="NUZ04546.1"/>
    </source>
</evidence>
<dbReference type="InterPro" id="IPR007387">
    <property type="entry name" value="TRAP_DctQ"/>
</dbReference>
<keyword evidence="4 9" id="KW-0997">Cell inner membrane</keyword>
<evidence type="ECO:0000256" key="3">
    <source>
        <dbReference type="ARBA" id="ARBA00022475"/>
    </source>
</evidence>
<keyword evidence="7 9" id="KW-0472">Membrane</keyword>
<organism evidence="11 12">
    <name type="scientific">Piscinibacter koreensis</name>
    <dbReference type="NCBI Taxonomy" id="2742824"/>
    <lineage>
        <taxon>Bacteria</taxon>
        <taxon>Pseudomonadati</taxon>
        <taxon>Pseudomonadota</taxon>
        <taxon>Betaproteobacteria</taxon>
        <taxon>Burkholderiales</taxon>
        <taxon>Sphaerotilaceae</taxon>
        <taxon>Piscinibacter</taxon>
    </lineage>
</organism>
<accession>A0A7Y6NJW8</accession>
<gene>
    <name evidence="11" type="ORF">HQN59_02120</name>
</gene>
<dbReference type="PANTHER" id="PTHR35011:SF10">
    <property type="entry name" value="TRAP TRANSPORTER SMALL PERMEASE PROTEIN"/>
    <property type="match status" value="1"/>
</dbReference>
<dbReference type="Pfam" id="PF04290">
    <property type="entry name" value="DctQ"/>
    <property type="match status" value="1"/>
</dbReference>
<evidence type="ECO:0000256" key="6">
    <source>
        <dbReference type="ARBA" id="ARBA00022989"/>
    </source>
</evidence>
<dbReference type="PANTHER" id="PTHR35011">
    <property type="entry name" value="2,3-DIKETO-L-GULONATE TRAP TRANSPORTER SMALL PERMEASE PROTEIN YIAM"/>
    <property type="match status" value="1"/>
</dbReference>
<evidence type="ECO:0000256" key="7">
    <source>
        <dbReference type="ARBA" id="ARBA00023136"/>
    </source>
</evidence>
<dbReference type="InterPro" id="IPR055348">
    <property type="entry name" value="DctQ"/>
</dbReference>
<keyword evidence="5 9" id="KW-0812">Transmembrane</keyword>
<comment type="caution">
    <text evidence="11">The sequence shown here is derived from an EMBL/GenBank/DDBJ whole genome shotgun (WGS) entry which is preliminary data.</text>
</comment>
<evidence type="ECO:0000256" key="4">
    <source>
        <dbReference type="ARBA" id="ARBA00022519"/>
    </source>
</evidence>
<evidence type="ECO:0000256" key="5">
    <source>
        <dbReference type="ARBA" id="ARBA00022692"/>
    </source>
</evidence>
<keyword evidence="3" id="KW-1003">Cell membrane</keyword>
<dbReference type="Proteomes" id="UP000529637">
    <property type="component" value="Unassembled WGS sequence"/>
</dbReference>
<comment type="function">
    <text evidence="9">Part of the tripartite ATP-independent periplasmic (TRAP) transport system.</text>
</comment>
<proteinExistence type="inferred from homology"/>
<evidence type="ECO:0000313" key="12">
    <source>
        <dbReference type="Proteomes" id="UP000529637"/>
    </source>
</evidence>
<reference evidence="11 12" key="1">
    <citation type="submission" date="2020-06" db="EMBL/GenBank/DDBJ databases">
        <title>Schlegella sp. ID0723 isolated from air conditioner.</title>
        <authorList>
            <person name="Kim D.Y."/>
            <person name="Kim D.-U."/>
        </authorList>
    </citation>
    <scope>NUCLEOTIDE SEQUENCE [LARGE SCALE GENOMIC DNA]</scope>
    <source>
        <strain evidence="11 12">ID0723</strain>
    </source>
</reference>
<evidence type="ECO:0000259" key="10">
    <source>
        <dbReference type="Pfam" id="PF04290"/>
    </source>
</evidence>
<feature type="domain" description="Tripartite ATP-independent periplasmic transporters DctQ component" evidence="10">
    <location>
        <begin position="24"/>
        <end position="153"/>
    </location>
</feature>
<dbReference type="GO" id="GO:0015740">
    <property type="term" value="P:C4-dicarboxylate transport"/>
    <property type="evidence" value="ECO:0007669"/>
    <property type="project" value="TreeGrafter"/>
</dbReference>
<dbReference type="GO" id="GO:0022857">
    <property type="term" value="F:transmembrane transporter activity"/>
    <property type="evidence" value="ECO:0007669"/>
    <property type="project" value="UniProtKB-UniRule"/>
</dbReference>
<sequence>MRRVLDGIYTGAALLAALCMVATLVLVLANILDRYITLPFRGLDMYAGYAMAGAGFLSLAHTFKRGEHIRVTLVLNALKPRGRRHLDTFALLLGALVSALFTYYSVRLVSNSLAFHDISTGNDATPLWIPQLVMAVGAVVLSIALLDELILALTGRRTEAASEEPLRSE</sequence>
<keyword evidence="6 9" id="KW-1133">Transmembrane helix</keyword>
<keyword evidence="12" id="KW-1185">Reference proteome</keyword>
<feature type="transmembrane region" description="Helical" evidence="9">
    <location>
        <begin position="43"/>
        <end position="63"/>
    </location>
</feature>
<comment type="similarity">
    <text evidence="8 9">Belongs to the TRAP transporter small permease family.</text>
</comment>
<name>A0A7Y6NJW8_9BURK</name>
<protein>
    <recommendedName>
        <fullName evidence="9">TRAP transporter small permease protein</fullName>
    </recommendedName>
</protein>
<keyword evidence="2 9" id="KW-0813">Transport</keyword>
<feature type="transmembrane region" description="Helical" evidence="9">
    <location>
        <begin position="126"/>
        <end position="146"/>
    </location>
</feature>
<evidence type="ECO:0000256" key="1">
    <source>
        <dbReference type="ARBA" id="ARBA00004429"/>
    </source>
</evidence>